<dbReference type="EMBL" id="CAADJA010000002">
    <property type="protein sequence ID" value="VFS47185.1"/>
    <property type="molecule type" value="Genomic_DNA"/>
</dbReference>
<dbReference type="InterPro" id="IPR050095">
    <property type="entry name" value="ECF_ABC_transporter_ATP-bd"/>
</dbReference>
<dbReference type="EC" id="3.6.3.-" evidence="6"/>
<protein>
    <submittedName>
        <fullName evidence="6">Nickel import ATP-binding protein NikO</fullName>
        <ecNumber evidence="6">3.6.3.-</ecNumber>
    </submittedName>
</protein>
<comment type="similarity">
    <text evidence="1">Belongs to the ABC transporter superfamily.</text>
</comment>
<keyword evidence="4 6" id="KW-0067">ATP-binding</keyword>
<evidence type="ECO:0000256" key="2">
    <source>
        <dbReference type="ARBA" id="ARBA00022448"/>
    </source>
</evidence>
<dbReference type="GO" id="GO:0016887">
    <property type="term" value="F:ATP hydrolysis activity"/>
    <property type="evidence" value="ECO:0007669"/>
    <property type="project" value="InterPro"/>
</dbReference>
<dbReference type="PROSITE" id="PS50893">
    <property type="entry name" value="ABC_TRANSPORTER_2"/>
    <property type="match status" value="1"/>
</dbReference>
<feature type="domain" description="ABC transporter" evidence="5">
    <location>
        <begin position="1"/>
        <end position="206"/>
    </location>
</feature>
<dbReference type="PANTHER" id="PTHR43553">
    <property type="entry name" value="HEAVY METAL TRANSPORTER"/>
    <property type="match status" value="1"/>
</dbReference>
<dbReference type="SUPFAM" id="SSF52540">
    <property type="entry name" value="P-loop containing nucleoside triphosphate hydrolases"/>
    <property type="match status" value="1"/>
</dbReference>
<dbReference type="Proteomes" id="UP000373449">
    <property type="component" value="Unassembled WGS sequence"/>
</dbReference>
<gene>
    <name evidence="6" type="primary">nikO</name>
    <name evidence="6" type="ORF">NCTC12282_02120</name>
</gene>
<evidence type="ECO:0000256" key="3">
    <source>
        <dbReference type="ARBA" id="ARBA00022741"/>
    </source>
</evidence>
<keyword evidence="3" id="KW-0547">Nucleotide-binding</keyword>
<sequence length="208" mass="22956">MNGWLLSGPNGVGKTTLLRTIAGLEYPEAGEVILFGQACKREAEFRIQRPRIGFLFQESDDQLFCRALSKTLHLAPATPACLIKKPDNVPLKPLDKLGIAHLAERFTHRLSGGEKRLVCLAGLLAMRPDVLLLDEPTNGVDAENGAKLRTALLTFDGAILLVSHDEHFVTDIATRAMVLSAKGLHEANIHQHLHQHHHPHIHPKLPKE</sequence>
<keyword evidence="2" id="KW-0813">Transport</keyword>
<dbReference type="GO" id="GO:0043190">
    <property type="term" value="C:ATP-binding cassette (ABC) transporter complex"/>
    <property type="evidence" value="ECO:0007669"/>
    <property type="project" value="TreeGrafter"/>
</dbReference>
<evidence type="ECO:0000313" key="7">
    <source>
        <dbReference type="Proteomes" id="UP000373449"/>
    </source>
</evidence>
<organism evidence="6 7">
    <name type="scientific">Budvicia aquatica</name>
    <dbReference type="NCBI Taxonomy" id="82979"/>
    <lineage>
        <taxon>Bacteria</taxon>
        <taxon>Pseudomonadati</taxon>
        <taxon>Pseudomonadota</taxon>
        <taxon>Gammaproteobacteria</taxon>
        <taxon>Enterobacterales</taxon>
        <taxon>Budviciaceae</taxon>
        <taxon>Budvicia</taxon>
    </lineage>
</organism>
<evidence type="ECO:0000259" key="5">
    <source>
        <dbReference type="PROSITE" id="PS50893"/>
    </source>
</evidence>
<dbReference type="InterPro" id="IPR027417">
    <property type="entry name" value="P-loop_NTPase"/>
</dbReference>
<name>A0A484ZGG3_9GAMM</name>
<dbReference type="AlphaFoldDB" id="A0A484ZGG3"/>
<dbReference type="InterPro" id="IPR015856">
    <property type="entry name" value="ABC_transpr_CbiO/EcfA_su"/>
</dbReference>
<keyword evidence="6" id="KW-0378">Hydrolase</keyword>
<dbReference type="GO" id="GO:0005524">
    <property type="term" value="F:ATP binding"/>
    <property type="evidence" value="ECO:0007669"/>
    <property type="project" value="UniProtKB-KW"/>
</dbReference>
<dbReference type="Pfam" id="PF00005">
    <property type="entry name" value="ABC_tran"/>
    <property type="match status" value="1"/>
</dbReference>
<reference evidence="6 7" key="1">
    <citation type="submission" date="2019-03" db="EMBL/GenBank/DDBJ databases">
        <authorList>
            <consortium name="Pathogen Informatics"/>
        </authorList>
    </citation>
    <scope>NUCLEOTIDE SEQUENCE [LARGE SCALE GENOMIC DNA]</scope>
    <source>
        <strain evidence="6 7">NCTC12282</strain>
    </source>
</reference>
<dbReference type="CDD" id="cd03225">
    <property type="entry name" value="ABC_cobalt_CbiO_domain1"/>
    <property type="match status" value="1"/>
</dbReference>
<accession>A0A484ZGG3</accession>
<dbReference type="InterPro" id="IPR003593">
    <property type="entry name" value="AAA+_ATPase"/>
</dbReference>
<evidence type="ECO:0000313" key="6">
    <source>
        <dbReference type="EMBL" id="VFS47185.1"/>
    </source>
</evidence>
<dbReference type="InterPro" id="IPR003439">
    <property type="entry name" value="ABC_transporter-like_ATP-bd"/>
</dbReference>
<proteinExistence type="inferred from homology"/>
<dbReference type="PANTHER" id="PTHR43553:SF24">
    <property type="entry name" value="ENERGY-COUPLING FACTOR TRANSPORTER ATP-BINDING PROTEIN ECFA1"/>
    <property type="match status" value="1"/>
</dbReference>
<evidence type="ECO:0000256" key="1">
    <source>
        <dbReference type="ARBA" id="ARBA00005417"/>
    </source>
</evidence>
<dbReference type="InterPro" id="IPR017871">
    <property type="entry name" value="ABC_transporter-like_CS"/>
</dbReference>
<dbReference type="Gene3D" id="3.40.50.300">
    <property type="entry name" value="P-loop containing nucleotide triphosphate hydrolases"/>
    <property type="match status" value="1"/>
</dbReference>
<dbReference type="PROSITE" id="PS00211">
    <property type="entry name" value="ABC_TRANSPORTER_1"/>
    <property type="match status" value="1"/>
</dbReference>
<evidence type="ECO:0000256" key="4">
    <source>
        <dbReference type="ARBA" id="ARBA00022840"/>
    </source>
</evidence>
<dbReference type="SMART" id="SM00382">
    <property type="entry name" value="AAA"/>
    <property type="match status" value="1"/>
</dbReference>
<dbReference type="GO" id="GO:0042626">
    <property type="term" value="F:ATPase-coupled transmembrane transporter activity"/>
    <property type="evidence" value="ECO:0007669"/>
    <property type="project" value="TreeGrafter"/>
</dbReference>